<feature type="compositionally biased region" description="Basic and acidic residues" evidence="1">
    <location>
        <begin position="294"/>
        <end position="306"/>
    </location>
</feature>
<feature type="region of interest" description="Disordered" evidence="1">
    <location>
        <begin position="202"/>
        <end position="229"/>
    </location>
</feature>
<dbReference type="Proteomes" id="UP000471293">
    <property type="component" value="Unassembled WGS sequence"/>
</dbReference>
<reference evidence="2 3" key="1">
    <citation type="submission" date="2020-01" db="EMBL/GenBank/DDBJ databases">
        <title>Insect and environment-associated Actinomycetes.</title>
        <authorList>
            <person name="Currrie C."/>
            <person name="Chevrette M."/>
            <person name="Carlson C."/>
            <person name="Stubbendieck R."/>
            <person name="Wendt-Pienkowski E."/>
        </authorList>
    </citation>
    <scope>NUCLEOTIDE SEQUENCE [LARGE SCALE GENOMIC DNA]</scope>
    <source>
        <strain evidence="2 3">SID11342</strain>
    </source>
</reference>
<dbReference type="EMBL" id="JAAGLQ010000648">
    <property type="protein sequence ID" value="NEA19848.1"/>
    <property type="molecule type" value="Genomic_DNA"/>
</dbReference>
<dbReference type="Pfam" id="PF03837">
    <property type="entry name" value="RecT"/>
    <property type="match status" value="1"/>
</dbReference>
<feature type="region of interest" description="Disordered" evidence="1">
    <location>
        <begin position="278"/>
        <end position="314"/>
    </location>
</feature>
<dbReference type="GO" id="GO:0003677">
    <property type="term" value="F:DNA binding"/>
    <property type="evidence" value="ECO:0007669"/>
    <property type="project" value="InterPro"/>
</dbReference>
<name>A0A6N9U8A9_STRHA</name>
<organism evidence="2 3">
    <name type="scientific">Streptomyces halstedii</name>
    <dbReference type="NCBI Taxonomy" id="1944"/>
    <lineage>
        <taxon>Bacteria</taxon>
        <taxon>Bacillati</taxon>
        <taxon>Actinomycetota</taxon>
        <taxon>Actinomycetes</taxon>
        <taxon>Kitasatosporales</taxon>
        <taxon>Streptomycetaceae</taxon>
        <taxon>Streptomyces</taxon>
    </lineage>
</organism>
<evidence type="ECO:0000256" key="1">
    <source>
        <dbReference type="SAM" id="MobiDB-lite"/>
    </source>
</evidence>
<dbReference type="InterPro" id="IPR010183">
    <property type="entry name" value="Phage_lambda_Bet"/>
</dbReference>
<dbReference type="AlphaFoldDB" id="A0A6N9U8A9"/>
<evidence type="ECO:0000313" key="3">
    <source>
        <dbReference type="Proteomes" id="UP000471293"/>
    </source>
</evidence>
<comment type="caution">
    <text evidence="2">The sequence shown here is derived from an EMBL/GenBank/DDBJ whole genome shotgun (WGS) entry which is preliminary data.</text>
</comment>
<dbReference type="InterPro" id="IPR018330">
    <property type="entry name" value="RecT_fam"/>
</dbReference>
<gene>
    <name evidence="2" type="primary">bet</name>
    <name evidence="2" type="ORF">G3I29_31225</name>
</gene>
<protein>
    <submittedName>
        <fullName evidence="2">Phage recombination protein Bet</fullName>
    </submittedName>
</protein>
<accession>A0A6N9U8A9</accession>
<evidence type="ECO:0000313" key="2">
    <source>
        <dbReference type="EMBL" id="NEA19848.1"/>
    </source>
</evidence>
<feature type="compositionally biased region" description="Low complexity" evidence="1">
    <location>
        <begin position="205"/>
        <end position="226"/>
    </location>
</feature>
<dbReference type="GO" id="GO:0006310">
    <property type="term" value="P:DNA recombination"/>
    <property type="evidence" value="ECO:0007669"/>
    <property type="project" value="InterPro"/>
</dbReference>
<dbReference type="RefSeq" id="WP_164349420.1">
    <property type="nucleotide sequence ID" value="NZ_JAAGLQ010000648.1"/>
</dbReference>
<proteinExistence type="predicted"/>
<sequence length="367" mass="39833">MTIALAERPQAPTAHAGSLAIHPEQTAWTNDQVAVLRQAGIKPQVTAAEMSGFLHLCQRTGLDPFSRQIYLIGRYSKKDQREIYTPQTGIDGYRVIAQRVTAQTGGSYGYEDTLWCDSSGRWRDVWLAQEPPAAAKVTVIRNGQRFSAVATFREYVQTWPDGNPKGLWGQMPAGQIAKCAEALGLRKAFPHDLAGVYTAEEMEQADNTTPDAAPAPQMQRAQPNQPDEWATAAPRRDYLAEARAAETVEDVRTIYRAALAELGPHTATAQEIAAIGATKPGAKAPEQPAPVTDDGSRHADDSHRAAPDPAEQAAVEAENRLRLAASKANLPTLDRDFEMVYGIPIEQATAALLNTFRERIEAAGGAQ</sequence>
<dbReference type="NCBIfam" id="TIGR01913">
    <property type="entry name" value="bet_lambda"/>
    <property type="match status" value="1"/>
</dbReference>